<feature type="chain" id="PRO_5032305941" evidence="5">
    <location>
        <begin position="23"/>
        <end position="363"/>
    </location>
</feature>
<dbReference type="Gene3D" id="2.120.10.30">
    <property type="entry name" value="TolB, C-terminal domain"/>
    <property type="match status" value="1"/>
</dbReference>
<feature type="signal peptide" evidence="5">
    <location>
        <begin position="1"/>
        <end position="22"/>
    </location>
</feature>
<reference evidence="6" key="1">
    <citation type="submission" date="2021-02" db="EMBL/GenBank/DDBJ databases">
        <authorList>
            <person name="Nowell W R."/>
        </authorList>
    </citation>
    <scope>NUCLEOTIDE SEQUENCE</scope>
</reference>
<evidence type="ECO:0000313" key="7">
    <source>
        <dbReference type="Proteomes" id="UP000663824"/>
    </source>
</evidence>
<comment type="caution">
    <text evidence="6">The sequence shown here is derived from an EMBL/GenBank/DDBJ whole genome shotgun (WGS) entry which is preliminary data.</text>
</comment>
<proteinExistence type="predicted"/>
<dbReference type="Pfam" id="PF01436">
    <property type="entry name" value="NHL"/>
    <property type="match status" value="2"/>
</dbReference>
<evidence type="ECO:0000256" key="4">
    <source>
        <dbReference type="PROSITE-ProRule" id="PRU00504"/>
    </source>
</evidence>
<gene>
    <name evidence="6" type="ORF">MBJ925_LOCUS35984</name>
</gene>
<dbReference type="AlphaFoldDB" id="A0A816ZLM2"/>
<keyword evidence="3" id="KW-0325">Glycoprotein</keyword>
<evidence type="ECO:0000256" key="3">
    <source>
        <dbReference type="ARBA" id="ARBA00023180"/>
    </source>
</evidence>
<dbReference type="CDD" id="cd05819">
    <property type="entry name" value="NHL"/>
    <property type="match status" value="1"/>
</dbReference>
<name>A0A816ZLM2_9BILA</name>
<dbReference type="Proteomes" id="UP000663824">
    <property type="component" value="Unassembled WGS sequence"/>
</dbReference>
<protein>
    <submittedName>
        <fullName evidence="6">Uncharacterized protein</fullName>
    </submittedName>
</protein>
<dbReference type="PANTHER" id="PTHR10680:SF28">
    <property type="entry name" value="SMP-30_GLUCONOLACTONASE_LRE-LIKE REGION DOMAIN-CONTAINING PROTEIN"/>
    <property type="match status" value="1"/>
</dbReference>
<organism evidence="6 7">
    <name type="scientific">Rotaria magnacalcarata</name>
    <dbReference type="NCBI Taxonomy" id="392030"/>
    <lineage>
        <taxon>Eukaryota</taxon>
        <taxon>Metazoa</taxon>
        <taxon>Spiralia</taxon>
        <taxon>Gnathifera</taxon>
        <taxon>Rotifera</taxon>
        <taxon>Eurotatoria</taxon>
        <taxon>Bdelloidea</taxon>
        <taxon>Philodinida</taxon>
        <taxon>Philodinidae</taxon>
        <taxon>Rotaria</taxon>
    </lineage>
</organism>
<evidence type="ECO:0000256" key="2">
    <source>
        <dbReference type="ARBA" id="ARBA00022737"/>
    </source>
</evidence>
<dbReference type="PANTHER" id="PTHR10680">
    <property type="entry name" value="PEPTIDYL-GLYCINE ALPHA-AMIDATING MONOOXYGENASE"/>
    <property type="match status" value="1"/>
</dbReference>
<dbReference type="SUPFAM" id="SSF63829">
    <property type="entry name" value="Calcium-dependent phosphotriesterase"/>
    <property type="match status" value="1"/>
</dbReference>
<keyword evidence="1 5" id="KW-0732">Signal</keyword>
<dbReference type="InterPro" id="IPR001258">
    <property type="entry name" value="NHL_repeat"/>
</dbReference>
<dbReference type="Gene3D" id="2.40.10.500">
    <property type="match status" value="1"/>
</dbReference>
<dbReference type="PROSITE" id="PS51125">
    <property type="entry name" value="NHL"/>
    <property type="match status" value="1"/>
</dbReference>
<accession>A0A816ZLM2</accession>
<dbReference type="EMBL" id="CAJNRE010019852">
    <property type="protein sequence ID" value="CAF2213075.1"/>
    <property type="molecule type" value="Genomic_DNA"/>
</dbReference>
<evidence type="ECO:0000313" key="6">
    <source>
        <dbReference type="EMBL" id="CAF2213075.1"/>
    </source>
</evidence>
<evidence type="ECO:0000256" key="1">
    <source>
        <dbReference type="ARBA" id="ARBA00022729"/>
    </source>
</evidence>
<dbReference type="GO" id="GO:0005576">
    <property type="term" value="C:extracellular region"/>
    <property type="evidence" value="ECO:0007669"/>
    <property type="project" value="TreeGrafter"/>
</dbReference>
<sequence>MMGSTGLPYFILVLFIILIVRAKYQSCDGLIEYAPCSTHSACACFRIIASPNSSICVDQFLLSCSELVQCEGSNNTCSESEHLCVNHSRCPDFYVCYPVPSFNEQLCPPIINIPANAKWAQNGVTIAGGNGSGDATNQLREPYGLFVDDDQTVVIADFGMDKRVVRWSRRSGTTQGEILIDNIACRGLAMDEQRYLYVSNTGKHEVRRYQLGEKNGTLVAGGNGQGGGLNQLNEPRYLFVDRQQNVYVSDGSNYRVMKWNKGANEGIVVAGGQGEGDAPTQLNDPGGLFVDTLGTLYVVDSGNHRVMRWTQEDRNQGTVIVGGNDEGVGANQFNYPIGLSFDRHGNLYVVDQYNHRVQRFSIE</sequence>
<dbReference type="InterPro" id="IPR011042">
    <property type="entry name" value="6-blade_b-propeller_TolB-like"/>
</dbReference>
<keyword evidence="2" id="KW-0677">Repeat</keyword>
<evidence type="ECO:0000256" key="5">
    <source>
        <dbReference type="SAM" id="SignalP"/>
    </source>
</evidence>
<feature type="repeat" description="NHL" evidence="4">
    <location>
        <begin position="327"/>
        <end position="363"/>
    </location>
</feature>